<evidence type="ECO:0008006" key="3">
    <source>
        <dbReference type="Google" id="ProtNLM"/>
    </source>
</evidence>
<evidence type="ECO:0000313" key="2">
    <source>
        <dbReference type="Proteomes" id="UP001162960"/>
    </source>
</evidence>
<sequence>MDKLDRIKDAIRYLMGTGEISKQQDIADRMRMNKATVSSALNGNEKYFTDSFIKKFNFAFSCMFDEDWLLKGVGPMLNDAGFQKEFKLDENSTVISADLFDIIKKQADSLERKDKQIDDLIYMLKEQMKENKKDVAPKDDNADYADAK</sequence>
<accession>A0AB38UC20</accession>
<evidence type="ECO:0000313" key="1">
    <source>
        <dbReference type="EMBL" id="UYU90276.1"/>
    </source>
</evidence>
<dbReference type="EMBL" id="CP083685">
    <property type="protein sequence ID" value="UYU90276.1"/>
    <property type="molecule type" value="Genomic_DNA"/>
</dbReference>
<dbReference type="Gene3D" id="1.10.260.40">
    <property type="entry name" value="lambda repressor-like DNA-binding domains"/>
    <property type="match status" value="1"/>
</dbReference>
<organism evidence="1 2">
    <name type="scientific">Bacteroides thetaiotaomicron</name>
    <dbReference type="NCBI Taxonomy" id="818"/>
    <lineage>
        <taxon>Bacteria</taxon>
        <taxon>Pseudomonadati</taxon>
        <taxon>Bacteroidota</taxon>
        <taxon>Bacteroidia</taxon>
        <taxon>Bacteroidales</taxon>
        <taxon>Bacteroidaceae</taxon>
        <taxon>Bacteroides</taxon>
    </lineage>
</organism>
<gene>
    <name evidence="1" type="ORF">KQP74_20415</name>
</gene>
<dbReference type="GO" id="GO:0003677">
    <property type="term" value="F:DNA binding"/>
    <property type="evidence" value="ECO:0007669"/>
    <property type="project" value="InterPro"/>
</dbReference>
<dbReference type="Proteomes" id="UP001162960">
    <property type="component" value="Chromosome"/>
</dbReference>
<dbReference type="InterPro" id="IPR010982">
    <property type="entry name" value="Lambda_DNA-bd_dom_sf"/>
</dbReference>
<dbReference type="AlphaFoldDB" id="A0AB38UC20"/>
<proteinExistence type="predicted"/>
<name>A0AB38UC20_BACT4</name>
<protein>
    <recommendedName>
        <fullName evidence="3">HTH cro/C1-type domain-containing protein</fullName>
    </recommendedName>
</protein>
<dbReference type="RefSeq" id="WP_225710084.1">
    <property type="nucleotide sequence ID" value="NZ_CP083685.1"/>
</dbReference>
<reference evidence="1" key="1">
    <citation type="submission" date="2021-06" db="EMBL/GenBank/DDBJ databases">
        <title>Interrogation of the integrated mobile genetic elements in gut-associated Bacteroides with a consensus prediction approach.</title>
        <authorList>
            <person name="Campbell D.E."/>
            <person name="Leigh J.R."/>
            <person name="Kim T."/>
            <person name="England W."/>
            <person name="Whitaker R.J."/>
            <person name="Degnan P.H."/>
        </authorList>
    </citation>
    <scope>NUCLEOTIDE SEQUENCE</scope>
    <source>
        <strain evidence="1">VPI-3443</strain>
    </source>
</reference>